<dbReference type="AlphaFoldDB" id="A0A9W6SL40"/>
<dbReference type="RefSeq" id="WP_285664106.1">
    <property type="nucleotide sequence ID" value="NZ_BSTX01000002.1"/>
</dbReference>
<dbReference type="Proteomes" id="UP001165079">
    <property type="component" value="Unassembled WGS sequence"/>
</dbReference>
<comment type="caution">
    <text evidence="1">The sequence shown here is derived from an EMBL/GenBank/DDBJ whole genome shotgun (WGS) entry which is preliminary data.</text>
</comment>
<organism evidence="1 2">
    <name type="scientific">Actinorhabdospora filicis</name>
    <dbReference type="NCBI Taxonomy" id="1785913"/>
    <lineage>
        <taxon>Bacteria</taxon>
        <taxon>Bacillati</taxon>
        <taxon>Actinomycetota</taxon>
        <taxon>Actinomycetes</taxon>
        <taxon>Micromonosporales</taxon>
        <taxon>Micromonosporaceae</taxon>
        <taxon>Actinorhabdospora</taxon>
    </lineage>
</organism>
<protein>
    <submittedName>
        <fullName evidence="1">Uncharacterized protein</fullName>
    </submittedName>
</protein>
<gene>
    <name evidence="1" type="ORF">Afil01_37810</name>
</gene>
<evidence type="ECO:0000313" key="1">
    <source>
        <dbReference type="EMBL" id="GLZ78974.1"/>
    </source>
</evidence>
<reference evidence="1" key="1">
    <citation type="submission" date="2023-03" db="EMBL/GenBank/DDBJ databases">
        <title>Actinorhabdospora filicis NBRC 111898.</title>
        <authorList>
            <person name="Ichikawa N."/>
            <person name="Sato H."/>
            <person name="Tonouchi N."/>
        </authorList>
    </citation>
    <scope>NUCLEOTIDE SEQUENCE</scope>
    <source>
        <strain evidence="1">NBRC 111898</strain>
    </source>
</reference>
<sequence length="336" mass="36003">MTRTLALLESPAQILNLLEWAHDEDGREIAAAVILPRAEAAREQLRTMSGLAERTGPVVSTFSPRDGARELARCAAVLAGRVARARTLVIGDPFSQLTQALLPLARPERVVIIDDGTATMEFAARLREGRPLTRWHSTARAPARAARATRWLTGRPVELFTSLPVPAPPNVTLTANTYAWARAGFGPPEVTDTVDLLGTSLVETGVVDQDAYLTAVARLAGTHRVDRYLAHRRESPAKLAALAERTGVTVVRPELPLELHARTGPVAATIISFPSTMVHTLPLLLAGSGVRVVIQEVEPSWLAAGASGHASRFLAEVTGSARERHGLATVPPLRSS</sequence>
<name>A0A9W6SL40_9ACTN</name>
<accession>A0A9W6SL40</accession>
<keyword evidence="2" id="KW-1185">Reference proteome</keyword>
<dbReference type="EMBL" id="BSTX01000002">
    <property type="protein sequence ID" value="GLZ78974.1"/>
    <property type="molecule type" value="Genomic_DNA"/>
</dbReference>
<evidence type="ECO:0000313" key="2">
    <source>
        <dbReference type="Proteomes" id="UP001165079"/>
    </source>
</evidence>
<proteinExistence type="predicted"/>